<feature type="region of interest" description="Disordered" evidence="3">
    <location>
        <begin position="405"/>
        <end position="580"/>
    </location>
</feature>
<dbReference type="Pfam" id="PF00069">
    <property type="entry name" value="Pkinase"/>
    <property type="match status" value="1"/>
</dbReference>
<feature type="region of interest" description="Disordered" evidence="3">
    <location>
        <begin position="339"/>
        <end position="391"/>
    </location>
</feature>
<feature type="compositionally biased region" description="Polar residues" evidence="3">
    <location>
        <begin position="405"/>
        <end position="417"/>
    </location>
</feature>
<dbReference type="SUPFAM" id="SSF56112">
    <property type="entry name" value="Protein kinase-like (PK-like)"/>
    <property type="match status" value="1"/>
</dbReference>
<feature type="compositionally biased region" description="Polar residues" evidence="3">
    <location>
        <begin position="490"/>
        <end position="499"/>
    </location>
</feature>
<keyword evidence="6" id="KW-1185">Reference proteome</keyword>
<accession>B6H4H1</accession>
<dbReference type="Gene3D" id="1.10.510.10">
    <property type="entry name" value="Transferase(Phosphotransferase) domain 1"/>
    <property type="match status" value="1"/>
</dbReference>
<dbReference type="Proteomes" id="UP000000724">
    <property type="component" value="Contig Pc00c13"/>
</dbReference>
<dbReference type="BioCyc" id="PCHR:PC13G08840-MONOMER"/>
<dbReference type="PROSITE" id="PS50011">
    <property type="entry name" value="PROTEIN_KINASE_DOM"/>
    <property type="match status" value="1"/>
</dbReference>
<dbReference type="STRING" id="500485.B6H4H1"/>
<protein>
    <recommendedName>
        <fullName evidence="2">Autophagy-related protein 1</fullName>
    </recommendedName>
</protein>
<reference evidence="5 6" key="1">
    <citation type="journal article" date="2008" name="Nat. Biotechnol.">
        <title>Genome sequencing and analysis of the filamentous fungus Penicillium chrysogenum.</title>
        <authorList>
            <person name="van den Berg M.A."/>
            <person name="Albang R."/>
            <person name="Albermann K."/>
            <person name="Badger J.H."/>
            <person name="Daran J.-M."/>
            <person name="Driessen A.J.M."/>
            <person name="Garcia-Estrada C."/>
            <person name="Fedorova N.D."/>
            <person name="Harris D.M."/>
            <person name="Heijne W.H.M."/>
            <person name="Joardar V.S."/>
            <person name="Kiel J.A.K.W."/>
            <person name="Kovalchuk A."/>
            <person name="Martin J.F."/>
            <person name="Nierman W.C."/>
            <person name="Nijland J.G."/>
            <person name="Pronk J.T."/>
            <person name="Roubos J.A."/>
            <person name="van der Klei I.J."/>
            <person name="van Peij N.N.M.E."/>
            <person name="Veenhuis M."/>
            <person name="von Doehren H."/>
            <person name="Wagner C."/>
            <person name="Wortman J.R."/>
            <person name="Bovenberg R.A.L."/>
        </authorList>
    </citation>
    <scope>NUCLEOTIDE SEQUENCE [LARGE SCALE GENOMIC DNA]</scope>
    <source>
        <strain evidence="6">ATCC 28089 / DSM 1075 / NRRL 1951 / Wisconsin 54-1255</strain>
    </source>
</reference>
<evidence type="ECO:0000256" key="2">
    <source>
        <dbReference type="ARBA" id="ARBA00030237"/>
    </source>
</evidence>
<sequence>MSQVSDLVKDSKLPTKFDAELTTHTFLESTLVGGRRGRRREREEVWKKKRDLGIGIFGTVWLEECVGQGKLRAAKEVRKSVPGSRSMDYNRELEAIARFSQRKYDGCFVKSSGWFENTECLFIAMEYFPLGDLQKYMTQLFREREAQQITFQLLESLDFMHSNGFTHGDLKPQNIFALSTGPYWWVKIGDFGISKRVMEGFTGLQTFNGMPAFTAPEVYERLWSPSPESTTLESDHCPGIDIWALGVITYYLLTGKFPFSGKTDLLEYYKGHSILPFDSSHSPVSPEATSFLASMMAANPADRPTARDALDYAWLIPMLQDSLPDNPVQTAPAIQETAMTTASPKPQIPSTTQDVSHPGEIDLTSGAQKHSSKTERAQQMQTSRGVDGDTYKQLIDTLNNAKLTESTNSVTNSSQLYNGHPPADTDSMALSRSSESQSSELALHASHTQRISEKPTSVDLPSYNRRRSDTAPIPISELPHVTPVVESRTSRSPSTSIKNGSDRFSEKIRWASRSIMPKPNRRSQDHAPTSPISPNPRYLRFTSSTRSRKSQSIEIPHRPQFAEGLPMFPIRNDKRLKDRG</sequence>
<evidence type="ECO:0000256" key="3">
    <source>
        <dbReference type="SAM" id="MobiDB-lite"/>
    </source>
</evidence>
<dbReference type="VEuPathDB" id="FungiDB:PCH_Pc13g08840"/>
<dbReference type="SMART" id="SM00220">
    <property type="entry name" value="S_TKc"/>
    <property type="match status" value="1"/>
</dbReference>
<dbReference type="AlphaFoldDB" id="B6H4H1"/>
<organism evidence="5 6">
    <name type="scientific">Penicillium rubens (strain ATCC 28089 / DSM 1075 / NRRL 1951 / Wisconsin 54-1255)</name>
    <name type="common">Penicillium chrysogenum</name>
    <dbReference type="NCBI Taxonomy" id="500485"/>
    <lineage>
        <taxon>Eukaryota</taxon>
        <taxon>Fungi</taxon>
        <taxon>Dikarya</taxon>
        <taxon>Ascomycota</taxon>
        <taxon>Pezizomycotina</taxon>
        <taxon>Eurotiomycetes</taxon>
        <taxon>Eurotiomycetidae</taxon>
        <taxon>Eurotiales</taxon>
        <taxon>Aspergillaceae</taxon>
        <taxon>Penicillium</taxon>
        <taxon>Penicillium chrysogenum species complex</taxon>
    </lineage>
</organism>
<dbReference type="GO" id="GO:0005524">
    <property type="term" value="F:ATP binding"/>
    <property type="evidence" value="ECO:0007669"/>
    <property type="project" value="InterPro"/>
</dbReference>
<evidence type="ECO:0000259" key="4">
    <source>
        <dbReference type="PROSITE" id="PS50011"/>
    </source>
</evidence>
<comment type="subcellular location">
    <subcellularLocation>
        <location evidence="1">Preautophagosomal structure membrane</location>
        <topology evidence="1">Peripheral membrane protein</topology>
    </subcellularLocation>
</comment>
<dbReference type="GO" id="GO:0004674">
    <property type="term" value="F:protein serine/threonine kinase activity"/>
    <property type="evidence" value="ECO:0007669"/>
    <property type="project" value="InterPro"/>
</dbReference>
<feature type="compositionally biased region" description="Polar residues" evidence="3">
    <location>
        <begin position="541"/>
        <end position="553"/>
    </location>
</feature>
<dbReference type="HOGENOM" id="CLU_470175_0_0_1"/>
<feature type="compositionally biased region" description="Basic and acidic residues" evidence="3">
    <location>
        <begin position="500"/>
        <end position="509"/>
    </location>
</feature>
<feature type="compositionally biased region" description="Low complexity" evidence="3">
    <location>
        <begin position="427"/>
        <end position="446"/>
    </location>
</feature>
<dbReference type="PANTHER" id="PTHR24348">
    <property type="entry name" value="SERINE/THREONINE-PROTEIN KINASE UNC-51-RELATED"/>
    <property type="match status" value="1"/>
</dbReference>
<dbReference type="OMA" id="WFENTEC"/>
<evidence type="ECO:0000313" key="6">
    <source>
        <dbReference type="Proteomes" id="UP000000724"/>
    </source>
</evidence>
<dbReference type="InterPro" id="IPR045269">
    <property type="entry name" value="Atg1-like"/>
</dbReference>
<feature type="compositionally biased region" description="Basic and acidic residues" evidence="3">
    <location>
        <begin position="571"/>
        <end position="580"/>
    </location>
</feature>
<dbReference type="GO" id="GO:0010506">
    <property type="term" value="P:regulation of autophagy"/>
    <property type="evidence" value="ECO:0007669"/>
    <property type="project" value="InterPro"/>
</dbReference>
<dbReference type="InterPro" id="IPR011009">
    <property type="entry name" value="Kinase-like_dom_sf"/>
</dbReference>
<evidence type="ECO:0000313" key="5">
    <source>
        <dbReference type="EMBL" id="CAP91953.1"/>
    </source>
</evidence>
<feature type="domain" description="Protein kinase" evidence="4">
    <location>
        <begin position="46"/>
        <end position="315"/>
    </location>
</feature>
<gene>
    <name evidence="5" type="ORF">Pc13g08840</name>
    <name evidence="5" type="ORF">PCH_Pc13g08840</name>
</gene>
<dbReference type="InterPro" id="IPR000719">
    <property type="entry name" value="Prot_kinase_dom"/>
</dbReference>
<name>B6H4H1_PENRW</name>
<evidence type="ECO:0000256" key="1">
    <source>
        <dbReference type="ARBA" id="ARBA00004623"/>
    </source>
</evidence>
<dbReference type="eggNOG" id="KOG0615">
    <property type="taxonomic scope" value="Eukaryota"/>
</dbReference>
<dbReference type="EMBL" id="AM920428">
    <property type="protein sequence ID" value="CAP91953.1"/>
    <property type="molecule type" value="Genomic_DNA"/>
</dbReference>
<dbReference type="GO" id="GO:0034045">
    <property type="term" value="C:phagophore assembly site membrane"/>
    <property type="evidence" value="ECO:0007669"/>
    <property type="project" value="UniProtKB-SubCell"/>
</dbReference>
<feature type="compositionally biased region" description="Polar residues" evidence="3">
    <location>
        <begin position="339"/>
        <end position="355"/>
    </location>
</feature>
<dbReference type="OrthoDB" id="10252171at2759"/>
<proteinExistence type="predicted"/>